<evidence type="ECO:0000256" key="6">
    <source>
        <dbReference type="ARBA" id="ARBA00022723"/>
    </source>
</evidence>
<evidence type="ECO:0000256" key="7">
    <source>
        <dbReference type="ARBA" id="ARBA00022833"/>
    </source>
</evidence>
<keyword evidence="4" id="KW-0808">Transferase</keyword>
<protein>
    <recommendedName>
        <fullName evidence="2">DNA-directed RNA polymerase</fullName>
        <ecNumber evidence="2">2.7.7.6</ecNumber>
    </recommendedName>
</protein>
<keyword evidence="5" id="KW-0548">Nucleotidyltransferase</keyword>
<dbReference type="Pfam" id="PF04563">
    <property type="entry name" value="RNA_pol_Rpb2_1"/>
    <property type="match status" value="2"/>
</dbReference>
<dbReference type="Gene3D" id="3.90.1100.10">
    <property type="match status" value="1"/>
</dbReference>
<dbReference type="GO" id="GO:0006351">
    <property type="term" value="P:DNA-templated transcription"/>
    <property type="evidence" value="ECO:0007669"/>
    <property type="project" value="InterPro"/>
</dbReference>
<evidence type="ECO:0000256" key="4">
    <source>
        <dbReference type="ARBA" id="ARBA00022679"/>
    </source>
</evidence>
<feature type="region of interest" description="Disordered" evidence="9">
    <location>
        <begin position="1388"/>
        <end position="1490"/>
    </location>
</feature>
<feature type="domain" description="RNA polymerase Rpb2" evidence="12">
    <location>
        <begin position="352"/>
        <end position="486"/>
    </location>
</feature>
<keyword evidence="8" id="KW-0804">Transcription</keyword>
<dbReference type="InterPro" id="IPR015712">
    <property type="entry name" value="DNA-dir_RNA_pol_su2"/>
</dbReference>
<dbReference type="GO" id="GO:0003899">
    <property type="term" value="F:DNA-directed RNA polymerase activity"/>
    <property type="evidence" value="ECO:0007669"/>
    <property type="project" value="UniProtKB-EC"/>
</dbReference>
<keyword evidence="7" id="KW-0862">Zinc</keyword>
<feature type="domain" description="RNA polymerase beta subunit protrusion" evidence="13">
    <location>
        <begin position="225"/>
        <end position="518"/>
    </location>
</feature>
<keyword evidence="3" id="KW-0240">DNA-directed RNA polymerase</keyword>
<evidence type="ECO:0000259" key="14">
    <source>
        <dbReference type="Pfam" id="PF04565"/>
    </source>
</evidence>
<sequence>MNSIYLLSGISKQVFNPKYIEIYMSLIYIHPNMDNQEIWKIIHKYFEDNPQTLVRHHIDSYDDFFKKGIYQVFKNKNPLIINTMYDEKTQDYKHKCIMHFGGKNADKIYFGKPVIYDDNHSHYMFPNEARIRNMTYGMTIHYDIDVEIIDILDEGEQPQVLFENVDLQGGALVETPSYNIHDIVSGDVDIPAAHSSEQYASQEGGVTVQEFAAAREALEKSMVASNKQVRTITLDKILLGRFPIMVQSSFCVLNGLPRDTKHMMGECKNDIGGYFIISGKEKTVVPQEKFGNNMLYIKKDDGEFYLYSAEIRSVSEDVSKPIRTLSVKIQADDNVPKNYDSTKDPQTGKYMRKNMVVNLPNVRKPVPLFILFRALGILSDKEIIERCLLDLEKYESFVDLFIPSVYDAGNIYTQRQAMNYIRLLTKKKTMTQVLEILTDYLLPHIGELNFKEKAYYLGHITLKLLLTSEGFEKPTDRDNYKFKRVDLVGDMLYDLFREYYSIQMADIHREFERKITYDTRENRNVYENNLYLLIQENKNEILKMRPLEQGFSKAFKGNWGAYSHTKRIGAVQDLNRLSFNSVLSHLRKTNLPLDASAKVVGPRLLNCTQWGFFDPIDTPDGGNIGIHKHMSISTHVTKGYSRESMIQFMIEKMNLKRLYDCTPLLLSRLSKVLVNGCWVGSVENPMDTVSAMKFYRRNGLIPTYTSISFDVKENTLYVYTDGGRVCRPIFYKDEDTNKMSFESEKFQKRLLENKFSWSDLVCGFAEKKIDGFHINDDNIYKFSELYENADETTMNAATIQKFKHNKAIIDYIDTSETEQALIALDMEATRKKDKLYTHMEIHQSLIFGVMCNQINFLENNPATRNSFSCGQTKQACSMYHTNYQVRMDKTALILNYGQTPLVKTRYLEYLNREENPYGENAIVAIMCYTGYNVEDAILVNEGALKRGLFRTTYFTTYEAHEEKEKQGEITTQTSFSNIENVMNSITNTKLGHDYSKLDEQGLIRVNTEVNDETIMIGMVTSSSEDDTLSDHSKTTKKGQLGIVDKTFITDDEEGRRIAKVRIREERIPNLGDKMASRAGQKGTVGMVIPECDMPFTKDGTRPDLIINPHAIPSRMTIGQFVEAIMGKACAMKGGFGDCTAYNNDGSKVGVFGKMLSDYGYHSSGNEVLYNGMTGEQVETEIFMGPTYYMRLKHMVKDKINSRPTGRVNPLTRQPVAGRANDGGLRIGEMERDGVISHGASEFLRESMMERADKYYMAICNTTGMIAVYNPDKNLFMSPLADGPIKFVGSVNEQEMNIEKITKFGRNFSIVCVPYSFKLLMQELQTINVHMRIITEDNINQIENMTFSKNIQRLMHSEHLDTKETMDQIQKEVNMRLRQTNENKFVIEDAEVESPEYQPTTPEMPPPESPEYQPTTPEMPPPESPEYQPTTPEMPPPGTPEYGIDEKAPSSYASSYGTPPPPPPGQPESSASYHPITPEDSATKIYKGGDRVTYNKDSLPGRAWSVTPLNKPNLYKIESEGPNQEVEVVTALDVKPYETQIPLPEYGQSSTTQPPSIYISPVFNIPANTTSQQQTYSDNRQSDSVEFPSQESVSTIQAPENTKSEDSPPESKTDFSNLIIKKV</sequence>
<organism evidence="16">
    <name type="scientific">viral metagenome</name>
    <dbReference type="NCBI Taxonomy" id="1070528"/>
    <lineage>
        <taxon>unclassified sequences</taxon>
        <taxon>metagenomes</taxon>
        <taxon>organismal metagenomes</taxon>
    </lineage>
</organism>
<dbReference type="Gene3D" id="3.90.1110.10">
    <property type="entry name" value="RNA polymerase Rpb2, domain 2"/>
    <property type="match status" value="1"/>
</dbReference>
<dbReference type="InterPro" id="IPR007641">
    <property type="entry name" value="RNA_pol_Rpb2_7"/>
</dbReference>
<comment type="similarity">
    <text evidence="1">Belongs to the RNA polymerase beta chain family.</text>
</comment>
<evidence type="ECO:0000259" key="11">
    <source>
        <dbReference type="Pfam" id="PF04560"/>
    </source>
</evidence>
<dbReference type="CDD" id="cd00653">
    <property type="entry name" value="RNA_pol_B_RPB2"/>
    <property type="match status" value="1"/>
</dbReference>
<evidence type="ECO:0000256" key="2">
    <source>
        <dbReference type="ARBA" id="ARBA00012418"/>
    </source>
</evidence>
<dbReference type="PROSITE" id="PS01166">
    <property type="entry name" value="RNA_POL_BETA"/>
    <property type="match status" value="1"/>
</dbReference>
<proteinExistence type="inferred from homology"/>
<dbReference type="Pfam" id="PF04566">
    <property type="entry name" value="RNA_pol_Rpb2_4"/>
    <property type="match status" value="1"/>
</dbReference>
<dbReference type="GO" id="GO:0046872">
    <property type="term" value="F:metal ion binding"/>
    <property type="evidence" value="ECO:0007669"/>
    <property type="project" value="UniProtKB-KW"/>
</dbReference>
<dbReference type="InterPro" id="IPR007646">
    <property type="entry name" value="RNA_pol_Rpb2_4"/>
</dbReference>
<evidence type="ECO:0000259" key="15">
    <source>
        <dbReference type="Pfam" id="PF04566"/>
    </source>
</evidence>
<dbReference type="Pfam" id="PF04560">
    <property type="entry name" value="RNA_pol_Rpb2_7"/>
    <property type="match status" value="1"/>
</dbReference>
<dbReference type="Pfam" id="PF04561">
    <property type="entry name" value="RNA_pol_Rpb2_2"/>
    <property type="match status" value="1"/>
</dbReference>
<dbReference type="Gene3D" id="3.90.1800.10">
    <property type="entry name" value="RNA polymerase alpha subunit dimerisation domain"/>
    <property type="match status" value="1"/>
</dbReference>
<feature type="compositionally biased region" description="Basic and acidic residues" evidence="9">
    <location>
        <begin position="1601"/>
        <end position="1612"/>
    </location>
</feature>
<dbReference type="GO" id="GO:0000428">
    <property type="term" value="C:DNA-directed RNA polymerase complex"/>
    <property type="evidence" value="ECO:0007669"/>
    <property type="project" value="UniProtKB-KW"/>
</dbReference>
<dbReference type="InterPro" id="IPR007120">
    <property type="entry name" value="DNA-dir_RNAP_su2_dom"/>
</dbReference>
<dbReference type="InterPro" id="IPR007121">
    <property type="entry name" value="RNA_pol_bsu_CS"/>
</dbReference>
<dbReference type="EC" id="2.7.7.6" evidence="2"/>
<reference evidence="16" key="1">
    <citation type="journal article" date="2020" name="Nature">
        <title>Giant virus diversity and host interactions through global metagenomics.</title>
        <authorList>
            <person name="Schulz F."/>
            <person name="Roux S."/>
            <person name="Paez-Espino D."/>
            <person name="Jungbluth S."/>
            <person name="Walsh D.A."/>
            <person name="Denef V.J."/>
            <person name="McMahon K.D."/>
            <person name="Konstantinidis K.T."/>
            <person name="Eloe-Fadrosh E.A."/>
            <person name="Kyrpides N.C."/>
            <person name="Woyke T."/>
        </authorList>
    </citation>
    <scope>NUCLEOTIDE SEQUENCE</scope>
    <source>
        <strain evidence="16">GVMAG-M-3300024261-8</strain>
    </source>
</reference>
<accession>A0A6C0IU52</accession>
<feature type="region of interest" description="Disordered" evidence="9">
    <location>
        <begin position="1568"/>
        <end position="1622"/>
    </location>
</feature>
<feature type="domain" description="RNA polymerase beta subunit protrusion" evidence="13">
    <location>
        <begin position="53"/>
        <end position="151"/>
    </location>
</feature>
<dbReference type="InterPro" id="IPR007645">
    <property type="entry name" value="RNA_pol_Rpb2_3"/>
</dbReference>
<evidence type="ECO:0000256" key="9">
    <source>
        <dbReference type="SAM" id="MobiDB-lite"/>
    </source>
</evidence>
<dbReference type="InterPro" id="IPR037034">
    <property type="entry name" value="RNA_pol_Rpb2_2_sf"/>
</dbReference>
<dbReference type="GO" id="GO:0003677">
    <property type="term" value="F:DNA binding"/>
    <property type="evidence" value="ECO:0007669"/>
    <property type="project" value="InterPro"/>
</dbReference>
<dbReference type="InterPro" id="IPR007642">
    <property type="entry name" value="RNA_pol_Rpb2_2"/>
</dbReference>
<dbReference type="Gene3D" id="2.40.50.150">
    <property type="match status" value="1"/>
</dbReference>
<feature type="domain" description="RNA polymerase Rpb2" evidence="11">
    <location>
        <begin position="1222"/>
        <end position="1334"/>
    </location>
</feature>
<dbReference type="Gene3D" id="2.40.270.10">
    <property type="entry name" value="DNA-directed RNA polymerase, subunit 2, domain 6"/>
    <property type="match status" value="1"/>
</dbReference>
<feature type="domain" description="DNA-directed RNA polymerase subunit 2 hybrid-binding" evidence="10">
    <location>
        <begin position="851"/>
        <end position="1219"/>
    </location>
</feature>
<feature type="compositionally biased region" description="Polar residues" evidence="9">
    <location>
        <begin position="1568"/>
        <end position="1600"/>
    </location>
</feature>
<dbReference type="GO" id="GO:0032549">
    <property type="term" value="F:ribonucleoside binding"/>
    <property type="evidence" value="ECO:0007669"/>
    <property type="project" value="InterPro"/>
</dbReference>
<evidence type="ECO:0000256" key="8">
    <source>
        <dbReference type="ARBA" id="ARBA00023163"/>
    </source>
</evidence>
<evidence type="ECO:0000259" key="12">
    <source>
        <dbReference type="Pfam" id="PF04561"/>
    </source>
</evidence>
<dbReference type="InterPro" id="IPR014724">
    <property type="entry name" value="RNA_pol_RPB2_OB-fold"/>
</dbReference>
<keyword evidence="6" id="KW-0479">Metal-binding</keyword>
<evidence type="ECO:0000256" key="5">
    <source>
        <dbReference type="ARBA" id="ARBA00022695"/>
    </source>
</evidence>
<dbReference type="Pfam" id="PF04565">
    <property type="entry name" value="RNA_pol_Rpb2_3"/>
    <property type="match status" value="1"/>
</dbReference>
<feature type="domain" description="RNA polymerase Rpb2" evidence="15">
    <location>
        <begin position="672"/>
        <end position="731"/>
    </location>
</feature>
<evidence type="ECO:0000259" key="10">
    <source>
        <dbReference type="Pfam" id="PF00562"/>
    </source>
</evidence>
<evidence type="ECO:0000256" key="3">
    <source>
        <dbReference type="ARBA" id="ARBA00022478"/>
    </source>
</evidence>
<feature type="domain" description="RNA polymerase Rpb2" evidence="14">
    <location>
        <begin position="574"/>
        <end position="636"/>
    </location>
</feature>
<dbReference type="SUPFAM" id="SSF64484">
    <property type="entry name" value="beta and beta-prime subunits of DNA dependent RNA-polymerase"/>
    <property type="match status" value="1"/>
</dbReference>
<dbReference type="InterPro" id="IPR007644">
    <property type="entry name" value="RNA_pol_bsu_protrusion"/>
</dbReference>
<dbReference type="Pfam" id="PF00562">
    <property type="entry name" value="RNA_pol_Rpb2_6"/>
    <property type="match status" value="1"/>
</dbReference>
<dbReference type="EMBL" id="MN740240">
    <property type="protein sequence ID" value="QHT95347.1"/>
    <property type="molecule type" value="Genomic_DNA"/>
</dbReference>
<name>A0A6C0IU52_9ZZZZ</name>
<evidence type="ECO:0000313" key="16">
    <source>
        <dbReference type="EMBL" id="QHT95347.1"/>
    </source>
</evidence>
<evidence type="ECO:0000259" key="13">
    <source>
        <dbReference type="Pfam" id="PF04563"/>
    </source>
</evidence>
<evidence type="ECO:0000256" key="1">
    <source>
        <dbReference type="ARBA" id="ARBA00006835"/>
    </source>
</evidence>
<dbReference type="PANTHER" id="PTHR20856">
    <property type="entry name" value="DNA-DIRECTED RNA POLYMERASE I SUBUNIT 2"/>
    <property type="match status" value="1"/>
</dbReference>
<dbReference type="InterPro" id="IPR037033">
    <property type="entry name" value="DNA-dir_RNAP_su2_hyb_sf"/>
</dbReference>